<dbReference type="AlphaFoldDB" id="A0A3N6NYK7"/>
<proteinExistence type="predicted"/>
<evidence type="ECO:0000313" key="1">
    <source>
        <dbReference type="EMBL" id="RQH14463.1"/>
    </source>
</evidence>
<comment type="caution">
    <text evidence="1">The sequence shown here is derived from an EMBL/GenBank/DDBJ whole genome shotgun (WGS) entry which is preliminary data.</text>
</comment>
<accession>A0A3N6NYK7</accession>
<dbReference type="EMBL" id="RCBY01000587">
    <property type="protein sequence ID" value="RQH14463.1"/>
    <property type="molecule type" value="Genomic_DNA"/>
</dbReference>
<gene>
    <name evidence="1" type="ORF">D5R40_34245</name>
</gene>
<dbReference type="Pfam" id="PF08869">
    <property type="entry name" value="XisI"/>
    <property type="match status" value="1"/>
</dbReference>
<dbReference type="SUPFAM" id="SSF143847">
    <property type="entry name" value="XisI-like"/>
    <property type="match status" value="1"/>
</dbReference>
<dbReference type="RefSeq" id="WP_124143062.1">
    <property type="nucleotide sequence ID" value="NZ_CAWOKI010000301.1"/>
</dbReference>
<dbReference type="Proteomes" id="UP000269154">
    <property type="component" value="Unassembled WGS sequence"/>
</dbReference>
<reference evidence="1 2" key="1">
    <citation type="journal article" date="2018" name="ACS Chem. Biol.">
        <title>Ketoreductase domain dysfunction expands chemodiversity: malyngamide biosynthesis in the cyanobacterium Okeania hirsuta.</title>
        <authorList>
            <person name="Moss N.A."/>
            <person name="Leao T."/>
            <person name="Rankin M."/>
            <person name="McCullough T.M."/>
            <person name="Qu P."/>
            <person name="Korobeynikov A."/>
            <person name="Smith J.L."/>
            <person name="Gerwick L."/>
            <person name="Gerwick W.H."/>
        </authorList>
    </citation>
    <scope>NUCLEOTIDE SEQUENCE [LARGE SCALE GENOMIC DNA]</scope>
    <source>
        <strain evidence="1 2">PAB10Feb10-1</strain>
    </source>
</reference>
<organism evidence="1 2">
    <name type="scientific">Okeania hirsuta</name>
    <dbReference type="NCBI Taxonomy" id="1458930"/>
    <lineage>
        <taxon>Bacteria</taxon>
        <taxon>Bacillati</taxon>
        <taxon>Cyanobacteriota</taxon>
        <taxon>Cyanophyceae</taxon>
        <taxon>Oscillatoriophycideae</taxon>
        <taxon>Oscillatoriales</taxon>
        <taxon>Microcoleaceae</taxon>
        <taxon>Okeania</taxon>
    </lineage>
</organism>
<protein>
    <submittedName>
        <fullName evidence="1">XisI protein</fullName>
    </submittedName>
</protein>
<name>A0A3N6NYK7_9CYAN</name>
<evidence type="ECO:0000313" key="2">
    <source>
        <dbReference type="Proteomes" id="UP000269154"/>
    </source>
</evidence>
<dbReference type="Gene3D" id="3.30.310.110">
    <property type="entry name" value="XisI-like"/>
    <property type="match status" value="1"/>
</dbReference>
<dbReference type="OrthoDB" id="467081at2"/>
<dbReference type="InterPro" id="IPR014968">
    <property type="entry name" value="XisI"/>
</dbReference>
<sequence length="111" mass="12884">MEKLAKYRENIKKIITDYSQYKPSYGEIEVQVIFDEERDHYQLINVGWHGNRRVRGCVLQIDIKNEKIWIQHDGTEIGIASELVDLGVPSSDIVLAFHAPYKRKYTGFAVS</sequence>
<dbReference type="CDD" id="cd16382">
    <property type="entry name" value="XisI-like"/>
    <property type="match status" value="1"/>
</dbReference>
<dbReference type="InterPro" id="IPR035943">
    <property type="entry name" value="XisI-like_sf"/>
</dbReference>
<keyword evidence="2" id="KW-1185">Reference proteome</keyword>